<feature type="signal peptide" evidence="9">
    <location>
        <begin position="1"/>
        <end position="19"/>
    </location>
</feature>
<keyword evidence="12" id="KW-1185">Reference proteome</keyword>
<evidence type="ECO:0000313" key="12">
    <source>
        <dbReference type="Proteomes" id="UP001359559"/>
    </source>
</evidence>
<comment type="catalytic activity">
    <reaction evidence="9">
        <text>[(1-&gt;4)-alpha-D-galacturonosyl methyl ester](n) + n H2O = [(1-&gt;4)-alpha-D-galacturonosyl](n) + n methanol + n H(+)</text>
        <dbReference type="Rhea" id="RHEA:22380"/>
        <dbReference type="Rhea" id="RHEA-COMP:14570"/>
        <dbReference type="Rhea" id="RHEA-COMP:14573"/>
        <dbReference type="ChEBI" id="CHEBI:15377"/>
        <dbReference type="ChEBI" id="CHEBI:15378"/>
        <dbReference type="ChEBI" id="CHEBI:17790"/>
        <dbReference type="ChEBI" id="CHEBI:140522"/>
        <dbReference type="ChEBI" id="CHEBI:140523"/>
        <dbReference type="EC" id="3.1.1.11"/>
    </reaction>
</comment>
<feature type="chain" id="PRO_5042662070" description="Pectinesterase" evidence="9">
    <location>
        <begin position="20"/>
        <end position="358"/>
    </location>
</feature>
<evidence type="ECO:0000313" key="11">
    <source>
        <dbReference type="EMBL" id="KAK7277970.1"/>
    </source>
</evidence>
<feature type="domain" description="Pectinesterase catalytic" evidence="10">
    <location>
        <begin position="41"/>
        <end position="343"/>
    </location>
</feature>
<organism evidence="11 12">
    <name type="scientific">Clitoria ternatea</name>
    <name type="common">Butterfly pea</name>
    <dbReference type="NCBI Taxonomy" id="43366"/>
    <lineage>
        <taxon>Eukaryota</taxon>
        <taxon>Viridiplantae</taxon>
        <taxon>Streptophyta</taxon>
        <taxon>Embryophyta</taxon>
        <taxon>Tracheophyta</taxon>
        <taxon>Spermatophyta</taxon>
        <taxon>Magnoliopsida</taxon>
        <taxon>eudicotyledons</taxon>
        <taxon>Gunneridae</taxon>
        <taxon>Pentapetalae</taxon>
        <taxon>rosids</taxon>
        <taxon>fabids</taxon>
        <taxon>Fabales</taxon>
        <taxon>Fabaceae</taxon>
        <taxon>Papilionoideae</taxon>
        <taxon>50 kb inversion clade</taxon>
        <taxon>NPAAA clade</taxon>
        <taxon>indigoferoid/millettioid clade</taxon>
        <taxon>Phaseoleae</taxon>
        <taxon>Clitoria</taxon>
    </lineage>
</organism>
<dbReference type="PROSITE" id="PS00503">
    <property type="entry name" value="PECTINESTERASE_2"/>
    <property type="match status" value="1"/>
</dbReference>
<dbReference type="AlphaFoldDB" id="A0AAN9FKU4"/>
<dbReference type="EC" id="3.1.1.11" evidence="9"/>
<name>A0AAN9FKU4_CLITE</name>
<evidence type="ECO:0000256" key="1">
    <source>
        <dbReference type="ARBA" id="ARBA00004191"/>
    </source>
</evidence>
<dbReference type="InterPro" id="IPR033131">
    <property type="entry name" value="Pectinesterase_Asp_AS"/>
</dbReference>
<keyword evidence="9" id="KW-0732">Signal</keyword>
<sequence>MKLHSIALAIFTRCWVTSATLTPPTKTTNVDINVGVTVSQQVVVNPDGSGNFTTINDAVAAAPNRTGTANGYHVIYVVAGVYNEYVTIPKSKEMLMIVGDGINRTVITGNRSVVDGLTTFHSATFAVVGKGFVAVNITFRNTAGPSKHQAVAMRNGADSSTFYKCSFEGYQDTLYVHSFKQFYKNCDIYGTVDFIFGNSAAVFQDCNMYTRLPTKKQFNSITAQGRKDPNQNTGISIQNCSIRAATELGNAANNYNGIKTYLGRPWKVYSRTIYMESFIDGLVDPKGWREWSGDFALSTLCYAELGNTGPGSNTSNRVTWEGFHLIDQNVADNFNVAKFIQGDQWLPSTAVPFRAGLH</sequence>
<evidence type="ECO:0000256" key="7">
    <source>
        <dbReference type="ARBA" id="ARBA00023085"/>
    </source>
</evidence>
<dbReference type="EMBL" id="JAYKXN010000006">
    <property type="protein sequence ID" value="KAK7277970.1"/>
    <property type="molecule type" value="Genomic_DNA"/>
</dbReference>
<dbReference type="Proteomes" id="UP001359559">
    <property type="component" value="Unassembled WGS sequence"/>
</dbReference>
<accession>A0AAN9FKU4</accession>
<evidence type="ECO:0000256" key="5">
    <source>
        <dbReference type="ARBA" id="ARBA00022512"/>
    </source>
</evidence>
<dbReference type="InterPro" id="IPR000070">
    <property type="entry name" value="Pectinesterase_cat"/>
</dbReference>
<keyword evidence="5" id="KW-0964">Secreted</keyword>
<comment type="subcellular location">
    <subcellularLocation>
        <location evidence="1">Secreted</location>
        <location evidence="1">Cell wall</location>
    </subcellularLocation>
</comment>
<evidence type="ECO:0000256" key="9">
    <source>
        <dbReference type="RuleBase" id="RU000589"/>
    </source>
</evidence>
<dbReference type="SUPFAM" id="SSF51126">
    <property type="entry name" value="Pectin lyase-like"/>
    <property type="match status" value="1"/>
</dbReference>
<comment type="similarity">
    <text evidence="4">In the C-terminal section; belongs to the pectinesterase family.</text>
</comment>
<protein>
    <recommendedName>
        <fullName evidence="9">Pectinesterase</fullName>
        <ecNumber evidence="9">3.1.1.11</ecNumber>
    </recommendedName>
</protein>
<dbReference type="GO" id="GO:0042545">
    <property type="term" value="P:cell wall modification"/>
    <property type="evidence" value="ECO:0007669"/>
    <property type="project" value="UniProtKB-UniRule"/>
</dbReference>
<dbReference type="Gene3D" id="2.160.20.10">
    <property type="entry name" value="Single-stranded right-handed beta-helix, Pectin lyase-like"/>
    <property type="match status" value="1"/>
</dbReference>
<dbReference type="GO" id="GO:0045490">
    <property type="term" value="P:pectin catabolic process"/>
    <property type="evidence" value="ECO:0007669"/>
    <property type="project" value="UniProtKB-UniRule"/>
</dbReference>
<dbReference type="FunFam" id="2.160.20.10:FF:000001">
    <property type="entry name" value="Pectinesterase"/>
    <property type="match status" value="1"/>
</dbReference>
<comment type="caution">
    <text evidence="11">The sequence shown here is derived from an EMBL/GenBank/DDBJ whole genome shotgun (WGS) entry which is preliminary data.</text>
</comment>
<dbReference type="Pfam" id="PF01095">
    <property type="entry name" value="Pectinesterase"/>
    <property type="match status" value="1"/>
</dbReference>
<feature type="active site" evidence="8">
    <location>
        <position position="193"/>
    </location>
</feature>
<evidence type="ECO:0000256" key="4">
    <source>
        <dbReference type="ARBA" id="ARBA00007786"/>
    </source>
</evidence>
<evidence type="ECO:0000256" key="3">
    <source>
        <dbReference type="ARBA" id="ARBA00006027"/>
    </source>
</evidence>
<gene>
    <name evidence="11" type="ORF">RJT34_22991</name>
</gene>
<dbReference type="InterPro" id="IPR011050">
    <property type="entry name" value="Pectin_lyase_fold/virulence"/>
</dbReference>
<keyword evidence="6 9" id="KW-0378">Hydrolase</keyword>
<dbReference type="PANTHER" id="PTHR31707">
    <property type="entry name" value="PECTINESTERASE"/>
    <property type="match status" value="1"/>
</dbReference>
<keyword evidence="7 9" id="KW-0063">Aspartyl esterase</keyword>
<comment type="pathway">
    <text evidence="2 9">Glycan metabolism; pectin degradation; 2-dehydro-3-deoxy-D-gluconate from pectin: step 1/5.</text>
</comment>
<reference evidence="11 12" key="1">
    <citation type="submission" date="2024-01" db="EMBL/GenBank/DDBJ databases">
        <title>The genomes of 5 underutilized Papilionoideae crops provide insights into root nodulation and disease resistance.</title>
        <authorList>
            <person name="Yuan L."/>
        </authorList>
    </citation>
    <scope>NUCLEOTIDE SEQUENCE [LARGE SCALE GENOMIC DNA]</scope>
    <source>
        <strain evidence="11">LY-2023</strain>
        <tissue evidence="11">Leaf</tissue>
    </source>
</reference>
<dbReference type="GO" id="GO:0030599">
    <property type="term" value="F:pectinesterase activity"/>
    <property type="evidence" value="ECO:0007669"/>
    <property type="project" value="UniProtKB-UniRule"/>
</dbReference>
<comment type="similarity">
    <text evidence="3">In the N-terminal section; belongs to the PMEI family.</text>
</comment>
<keyword evidence="5" id="KW-0134">Cell wall</keyword>
<evidence type="ECO:0000256" key="6">
    <source>
        <dbReference type="ARBA" id="ARBA00022801"/>
    </source>
</evidence>
<evidence type="ECO:0000256" key="8">
    <source>
        <dbReference type="PROSITE-ProRule" id="PRU10040"/>
    </source>
</evidence>
<proteinExistence type="inferred from homology"/>
<evidence type="ECO:0000259" key="10">
    <source>
        <dbReference type="Pfam" id="PF01095"/>
    </source>
</evidence>
<dbReference type="InterPro" id="IPR012334">
    <property type="entry name" value="Pectin_lyas_fold"/>
</dbReference>
<evidence type="ECO:0000256" key="2">
    <source>
        <dbReference type="ARBA" id="ARBA00005184"/>
    </source>
</evidence>